<sequence>MRTALLRMLTALTCVLAACADITPVPDFSLENIAGKWYMVGFATNAQWFVNHKDTMKMGTAKLAPTDIGDLDLAYATLNADGTCWRMTHLAKKTDTPGRFTFHSQVWNNDNDMRFVDVVYDNYAVVHTIKTKEGVSEVLNKLYSRTSEISADLQQKFTQFSLDTGVLAENIVILPKNECTETTPRTFEI</sequence>
<evidence type="ECO:0000313" key="5">
    <source>
        <dbReference type="Ensembl" id="ENSFHEP00000022929.1"/>
    </source>
</evidence>
<dbReference type="Gene3D" id="2.40.128.20">
    <property type="match status" value="1"/>
</dbReference>
<protein>
    <submittedName>
        <fullName evidence="5">Prostaglandin D2 synthase b, tandem duplicate 1</fullName>
    </submittedName>
</protein>
<dbReference type="PANTHER" id="PTHR11430">
    <property type="entry name" value="LIPOCALIN"/>
    <property type="match status" value="1"/>
</dbReference>
<dbReference type="STRING" id="8078.ENSFHEP00000022929"/>
<feature type="domain" description="Lipocalin/cytosolic fatty-acid binding" evidence="4">
    <location>
        <begin position="34"/>
        <end position="177"/>
    </location>
</feature>
<evidence type="ECO:0000256" key="2">
    <source>
        <dbReference type="RuleBase" id="RU003695"/>
    </source>
</evidence>
<evidence type="ECO:0000256" key="1">
    <source>
        <dbReference type="ARBA" id="ARBA00006889"/>
    </source>
</evidence>
<dbReference type="Pfam" id="PF00061">
    <property type="entry name" value="Lipocalin"/>
    <property type="match status" value="1"/>
</dbReference>
<keyword evidence="3" id="KW-0732">Signal</keyword>
<dbReference type="AlphaFoldDB" id="A0A3Q2Q962"/>
<dbReference type="PROSITE" id="PS51257">
    <property type="entry name" value="PROKAR_LIPOPROTEIN"/>
    <property type="match status" value="1"/>
</dbReference>
<evidence type="ECO:0000259" key="4">
    <source>
        <dbReference type="Pfam" id="PF00061"/>
    </source>
</evidence>
<feature type="chain" id="PRO_5018750707" evidence="3">
    <location>
        <begin position="21"/>
        <end position="189"/>
    </location>
</feature>
<dbReference type="PROSITE" id="PS00213">
    <property type="entry name" value="LIPOCALIN"/>
    <property type="match status" value="1"/>
</dbReference>
<dbReference type="GeneTree" id="ENSGT01120000271921"/>
<feature type="signal peptide" evidence="3">
    <location>
        <begin position="1"/>
        <end position="20"/>
    </location>
</feature>
<dbReference type="SUPFAM" id="SSF50814">
    <property type="entry name" value="Lipocalins"/>
    <property type="match status" value="1"/>
</dbReference>
<dbReference type="InterPro" id="IPR000566">
    <property type="entry name" value="Lipocln_cytosolic_FA-bd_dom"/>
</dbReference>
<name>A0A3Q2Q962_FUNHE</name>
<comment type="similarity">
    <text evidence="1 2">Belongs to the calycin superfamily. Lipocalin family.</text>
</comment>
<dbReference type="InterPro" id="IPR012674">
    <property type="entry name" value="Calycin"/>
</dbReference>
<dbReference type="PRINTS" id="PR01254">
    <property type="entry name" value="PGNDSYNTHASE"/>
</dbReference>
<accession>A0A3Q2Q962</accession>
<keyword evidence="6" id="KW-1185">Reference proteome</keyword>
<dbReference type="PANTHER" id="PTHR11430:SF139">
    <property type="entry name" value="LIPOCALIN-15 PRECURSOR-RELATED"/>
    <property type="match status" value="1"/>
</dbReference>
<reference evidence="5" key="1">
    <citation type="submission" date="2025-08" db="UniProtKB">
        <authorList>
            <consortium name="Ensembl"/>
        </authorList>
    </citation>
    <scope>IDENTIFICATION</scope>
</reference>
<evidence type="ECO:0000256" key="3">
    <source>
        <dbReference type="SAM" id="SignalP"/>
    </source>
</evidence>
<proteinExistence type="inferred from homology"/>
<organism evidence="5 6">
    <name type="scientific">Fundulus heteroclitus</name>
    <name type="common">Killifish</name>
    <name type="synonym">Mummichog</name>
    <dbReference type="NCBI Taxonomy" id="8078"/>
    <lineage>
        <taxon>Eukaryota</taxon>
        <taxon>Metazoa</taxon>
        <taxon>Chordata</taxon>
        <taxon>Craniata</taxon>
        <taxon>Vertebrata</taxon>
        <taxon>Euteleostomi</taxon>
        <taxon>Actinopterygii</taxon>
        <taxon>Neopterygii</taxon>
        <taxon>Teleostei</taxon>
        <taxon>Neoteleostei</taxon>
        <taxon>Acanthomorphata</taxon>
        <taxon>Ovalentaria</taxon>
        <taxon>Atherinomorphae</taxon>
        <taxon>Cyprinodontiformes</taxon>
        <taxon>Fundulidae</taxon>
        <taxon>Fundulus</taxon>
    </lineage>
</organism>
<dbReference type="Proteomes" id="UP000265000">
    <property type="component" value="Unplaced"/>
</dbReference>
<reference evidence="5" key="2">
    <citation type="submission" date="2025-09" db="UniProtKB">
        <authorList>
            <consortium name="Ensembl"/>
        </authorList>
    </citation>
    <scope>IDENTIFICATION</scope>
</reference>
<dbReference type="Ensembl" id="ENSFHET00000011639.1">
    <property type="protein sequence ID" value="ENSFHEP00000022929.1"/>
    <property type="gene ID" value="ENSFHEG00000003617.1"/>
</dbReference>
<dbReference type="GO" id="GO:0036094">
    <property type="term" value="F:small molecule binding"/>
    <property type="evidence" value="ECO:0007669"/>
    <property type="project" value="InterPro"/>
</dbReference>
<dbReference type="PRINTS" id="PR00179">
    <property type="entry name" value="LIPOCALIN"/>
</dbReference>
<dbReference type="InterPro" id="IPR022272">
    <property type="entry name" value="Lipocalin_CS"/>
</dbReference>
<dbReference type="InterPro" id="IPR002345">
    <property type="entry name" value="Lipocalin"/>
</dbReference>
<evidence type="ECO:0000313" key="6">
    <source>
        <dbReference type="Proteomes" id="UP000265000"/>
    </source>
</evidence>